<gene>
    <name evidence="2" type="ORF">T310_8266</name>
</gene>
<feature type="domain" description="XPG N-terminal" evidence="1">
    <location>
        <begin position="3"/>
        <end position="85"/>
    </location>
</feature>
<protein>
    <recommendedName>
        <fullName evidence="1">XPG N-terminal domain-containing protein</fullName>
    </recommendedName>
</protein>
<keyword evidence="3" id="KW-1185">Reference proteome</keyword>
<reference evidence="2 3" key="1">
    <citation type="submission" date="2015-04" db="EMBL/GenBank/DDBJ databases">
        <authorList>
            <person name="Heijne W.H."/>
            <person name="Fedorova N.D."/>
            <person name="Nierman W.C."/>
            <person name="Vollebregt A.W."/>
            <person name="Zhao Z."/>
            <person name="Wu L."/>
            <person name="Kumar M."/>
            <person name="Stam H."/>
            <person name="van den Berg M.A."/>
            <person name="Pel H.J."/>
        </authorList>
    </citation>
    <scope>NUCLEOTIDE SEQUENCE [LARGE SCALE GENOMIC DNA]</scope>
    <source>
        <strain evidence="2 3">CBS 393.64</strain>
    </source>
</reference>
<feature type="non-terminal residue" evidence="2">
    <location>
        <position position="125"/>
    </location>
</feature>
<evidence type="ECO:0000313" key="2">
    <source>
        <dbReference type="EMBL" id="KKA17790.1"/>
    </source>
</evidence>
<dbReference type="AlphaFoldDB" id="A0A0F4YI51"/>
<dbReference type="Gene3D" id="3.40.50.1010">
    <property type="entry name" value="5'-nuclease"/>
    <property type="match status" value="1"/>
</dbReference>
<dbReference type="InterPro" id="IPR029060">
    <property type="entry name" value="PIN-like_dom_sf"/>
</dbReference>
<evidence type="ECO:0000259" key="1">
    <source>
        <dbReference type="Pfam" id="PF00752"/>
    </source>
</evidence>
<comment type="caution">
    <text evidence="2">The sequence shown here is derived from an EMBL/GenBank/DDBJ whole genome shotgun (WGS) entry which is preliminary data.</text>
</comment>
<accession>A0A0F4YI51</accession>
<dbReference type="EMBL" id="LASV01000553">
    <property type="protein sequence ID" value="KKA17790.1"/>
    <property type="molecule type" value="Genomic_DNA"/>
</dbReference>
<organism evidence="2 3">
    <name type="scientific">Rasamsonia emersonii (strain ATCC 16479 / CBS 393.64 / IMI 116815)</name>
    <dbReference type="NCBI Taxonomy" id="1408163"/>
    <lineage>
        <taxon>Eukaryota</taxon>
        <taxon>Fungi</taxon>
        <taxon>Dikarya</taxon>
        <taxon>Ascomycota</taxon>
        <taxon>Pezizomycotina</taxon>
        <taxon>Eurotiomycetes</taxon>
        <taxon>Eurotiomycetidae</taxon>
        <taxon>Eurotiales</taxon>
        <taxon>Trichocomaceae</taxon>
        <taxon>Rasamsonia</taxon>
    </lineage>
</organism>
<dbReference type="InterPro" id="IPR006085">
    <property type="entry name" value="XPG_DNA_repair_N"/>
</dbReference>
<dbReference type="RefSeq" id="XP_013324402.1">
    <property type="nucleotide sequence ID" value="XM_013468948.1"/>
</dbReference>
<evidence type="ECO:0000313" key="3">
    <source>
        <dbReference type="Proteomes" id="UP000053958"/>
    </source>
</evidence>
<dbReference type="Pfam" id="PF00752">
    <property type="entry name" value="XPG_N"/>
    <property type="match status" value="1"/>
</dbReference>
<dbReference type="Proteomes" id="UP000053958">
    <property type="component" value="Unassembled WGS sequence"/>
</dbReference>
<dbReference type="GO" id="GO:0004518">
    <property type="term" value="F:nuclease activity"/>
    <property type="evidence" value="ECO:0007669"/>
    <property type="project" value="InterPro"/>
</dbReference>
<dbReference type="SUPFAM" id="SSF88723">
    <property type="entry name" value="PIN domain-like"/>
    <property type="match status" value="1"/>
</dbReference>
<dbReference type="GeneID" id="25320526"/>
<name>A0A0F4YI51_RASE3</name>
<proteinExistence type="predicted"/>
<dbReference type="STRING" id="1408163.A0A0F4YI51"/>
<sequence>MPIRALDDWAAGRTVSLPLSALKGAVVGVDASHYIYQHLHHHSTREPLLIALGGFPFALKANIERELQTYKNLGITLVFVFNGLDFGRRDPQPQARAESARAFEQAWELYDQQQADQVVDAFSNA</sequence>
<dbReference type="OrthoDB" id="17262at2759"/>